<dbReference type="Proteomes" id="UP001177935">
    <property type="component" value="Unassembled WGS sequence"/>
</dbReference>
<comment type="caution">
    <text evidence="1">The sequence shown here is derived from an EMBL/GenBank/DDBJ whole genome shotgun (WGS) entry which is preliminary data.</text>
</comment>
<dbReference type="RefSeq" id="WP_305372565.1">
    <property type="nucleotide sequence ID" value="NZ_JAUYVL010000002.1"/>
</dbReference>
<dbReference type="EMBL" id="JAUYVL010000002">
    <property type="protein sequence ID" value="MDP2500130.1"/>
    <property type="molecule type" value="Genomic_DNA"/>
</dbReference>
<proteinExistence type="predicted"/>
<protein>
    <submittedName>
        <fullName evidence="1">Uncharacterized protein</fullName>
    </submittedName>
</protein>
<gene>
    <name evidence="1" type="ORF">Q8W42_05345</name>
</gene>
<sequence>MLSIEGYKLNYNNYDDLVKSAEFIVAGVAGDKINGVLTSKDDIFNSFSTHYSYEQDYKWFKKLHKTAVSNHSLKESEVDWFSKYFLLIENYLDNQSIDVLKHAATKLLENGEYVLTNQLAS</sequence>
<reference evidence="1" key="1">
    <citation type="submission" date="2023-07" db="EMBL/GenBank/DDBJ databases">
        <title>Genome content predicts the carbon catabolic preferences of heterotrophic bacteria.</title>
        <authorList>
            <person name="Gralka M."/>
        </authorList>
    </citation>
    <scope>NUCLEOTIDE SEQUENCE</scope>
    <source>
        <strain evidence="1">6E02</strain>
    </source>
</reference>
<evidence type="ECO:0000313" key="1">
    <source>
        <dbReference type="EMBL" id="MDP2500130.1"/>
    </source>
</evidence>
<accession>A0AB35MVF3</accession>
<name>A0AB35MVF3_VIBSP</name>
<evidence type="ECO:0000313" key="2">
    <source>
        <dbReference type="Proteomes" id="UP001177935"/>
    </source>
</evidence>
<dbReference type="AlphaFoldDB" id="A0AB35MVF3"/>
<organism evidence="1 2">
    <name type="scientific">Vibrio splendidus</name>
    <dbReference type="NCBI Taxonomy" id="29497"/>
    <lineage>
        <taxon>Bacteria</taxon>
        <taxon>Pseudomonadati</taxon>
        <taxon>Pseudomonadota</taxon>
        <taxon>Gammaproteobacteria</taxon>
        <taxon>Vibrionales</taxon>
        <taxon>Vibrionaceae</taxon>
        <taxon>Vibrio</taxon>
    </lineage>
</organism>